<proteinExistence type="predicted"/>
<dbReference type="Proteomes" id="UP000430404">
    <property type="component" value="Unassembled WGS sequence"/>
</dbReference>
<evidence type="ECO:0000313" key="3">
    <source>
        <dbReference type="Proteomes" id="UP000430404"/>
    </source>
</evidence>
<reference evidence="2 3" key="1">
    <citation type="submission" date="2019-10" db="EMBL/GenBank/DDBJ databases">
        <authorList>
            <person name="Karimi E."/>
        </authorList>
    </citation>
    <scope>NUCLEOTIDE SEQUENCE [LARGE SCALE GENOMIC DNA]</scope>
    <source>
        <strain evidence="2">Acinetobacter sp. 8BE</strain>
    </source>
</reference>
<evidence type="ECO:0000256" key="1">
    <source>
        <dbReference type="SAM" id="SignalP"/>
    </source>
</evidence>
<sequence length="173" mass="18885">MSRVYTSTRRKFSHLSRSVLMAAAVLGTTQVAMAGPTVDQLSDCLVKATTAADKTTVLQWTFSALAAHPDLKSFSNVTPEQKTQLDQKLAQVLQRVIVEQCSTQTKAVIQAEGIQAVGQAFQQLGQSAGQDIVKDPAVRQQLQGTLRYIDLNKLVTTFLTPDIWNKLGVLRGQ</sequence>
<name>A0A653K9K1_9GAMM</name>
<dbReference type="EMBL" id="CABWKZ010000045">
    <property type="protein sequence ID" value="VXA57668.1"/>
    <property type="molecule type" value="Genomic_DNA"/>
</dbReference>
<feature type="chain" id="PRO_5024934903" evidence="1">
    <location>
        <begin position="35"/>
        <end position="173"/>
    </location>
</feature>
<dbReference type="RefSeq" id="WP_159724170.1">
    <property type="nucleotide sequence ID" value="NZ_LR732744.1"/>
</dbReference>
<protein>
    <submittedName>
        <fullName evidence="2">Uncharacterized protein</fullName>
    </submittedName>
</protein>
<gene>
    <name evidence="2" type="ORF">ACI8B_50154</name>
</gene>
<organism evidence="2 3">
    <name type="scientific">Acinetobacter proteolyticus</name>
    <dbReference type="NCBI Taxonomy" id="1776741"/>
    <lineage>
        <taxon>Bacteria</taxon>
        <taxon>Pseudomonadati</taxon>
        <taxon>Pseudomonadota</taxon>
        <taxon>Gammaproteobacteria</taxon>
        <taxon>Moraxellales</taxon>
        <taxon>Moraxellaceae</taxon>
        <taxon>Acinetobacter</taxon>
    </lineage>
</organism>
<keyword evidence="1" id="KW-0732">Signal</keyword>
<dbReference type="AlphaFoldDB" id="A0A653K9K1"/>
<evidence type="ECO:0000313" key="2">
    <source>
        <dbReference type="EMBL" id="VXA57668.1"/>
    </source>
</evidence>
<feature type="signal peptide" evidence="1">
    <location>
        <begin position="1"/>
        <end position="34"/>
    </location>
</feature>
<accession>A0A653K9K1</accession>